<evidence type="ECO:0000313" key="6">
    <source>
        <dbReference type="EMBL" id="CDW75763.1"/>
    </source>
</evidence>
<evidence type="ECO:0000259" key="5">
    <source>
        <dbReference type="Pfam" id="PF13229"/>
    </source>
</evidence>
<keyword evidence="3" id="KW-0833">Ubl conjugation pathway</keyword>
<feature type="compositionally biased region" description="Basic and acidic residues" evidence="4">
    <location>
        <begin position="68"/>
        <end position="85"/>
    </location>
</feature>
<dbReference type="PANTHER" id="PTHR22990">
    <property type="entry name" value="F-BOX ONLY PROTEIN"/>
    <property type="match status" value="1"/>
</dbReference>
<keyword evidence="7" id="KW-1185">Reference proteome</keyword>
<protein>
    <recommendedName>
        <fullName evidence="5">Right handed beta helix domain-containing protein</fullName>
    </recommendedName>
</protein>
<proteinExistence type="predicted"/>
<gene>
    <name evidence="6" type="primary">Contig1870.g74</name>
    <name evidence="6" type="ORF">STYLEM_4758</name>
</gene>
<feature type="region of interest" description="Disordered" evidence="4">
    <location>
        <begin position="1"/>
        <end position="94"/>
    </location>
</feature>
<evidence type="ECO:0000256" key="2">
    <source>
        <dbReference type="ARBA" id="ARBA00022737"/>
    </source>
</evidence>
<dbReference type="InterPro" id="IPR051550">
    <property type="entry name" value="SCF-Subunits/Alg-Epimerases"/>
</dbReference>
<dbReference type="SMART" id="SM00710">
    <property type="entry name" value="PbH1"/>
    <property type="match status" value="9"/>
</dbReference>
<reference evidence="6 7" key="1">
    <citation type="submission" date="2014-06" db="EMBL/GenBank/DDBJ databases">
        <authorList>
            <person name="Swart Estienne"/>
        </authorList>
    </citation>
    <scope>NUCLEOTIDE SEQUENCE [LARGE SCALE GENOMIC DNA]</scope>
    <source>
        <strain evidence="6 7">130c</strain>
    </source>
</reference>
<dbReference type="AlphaFoldDB" id="A0A078A2J7"/>
<dbReference type="Pfam" id="PF13229">
    <property type="entry name" value="Beta_helix"/>
    <property type="match status" value="2"/>
</dbReference>
<dbReference type="OMA" id="EQLRCDC"/>
<dbReference type="GO" id="GO:0006511">
    <property type="term" value="P:ubiquitin-dependent protein catabolic process"/>
    <property type="evidence" value="ECO:0007669"/>
    <property type="project" value="TreeGrafter"/>
</dbReference>
<dbReference type="InterPro" id="IPR039448">
    <property type="entry name" value="Beta_helix"/>
</dbReference>
<evidence type="ECO:0000256" key="3">
    <source>
        <dbReference type="ARBA" id="ARBA00022786"/>
    </source>
</evidence>
<dbReference type="OrthoDB" id="427974at2759"/>
<feature type="domain" description="Right handed beta helix" evidence="5">
    <location>
        <begin position="513"/>
        <end position="617"/>
    </location>
</feature>
<evidence type="ECO:0000313" key="7">
    <source>
        <dbReference type="Proteomes" id="UP000039865"/>
    </source>
</evidence>
<dbReference type="SUPFAM" id="SSF51126">
    <property type="entry name" value="Pectin lyase-like"/>
    <property type="match status" value="2"/>
</dbReference>
<feature type="domain" description="Right handed beta helix" evidence="5">
    <location>
        <begin position="324"/>
        <end position="450"/>
    </location>
</feature>
<dbReference type="InterPro" id="IPR006626">
    <property type="entry name" value="PbH1"/>
</dbReference>
<dbReference type="InterPro" id="IPR012334">
    <property type="entry name" value="Pectin_lyas_fold"/>
</dbReference>
<dbReference type="NCBIfam" id="TIGR03804">
    <property type="entry name" value="para_beta_helix"/>
    <property type="match status" value="1"/>
</dbReference>
<comment type="pathway">
    <text evidence="1">Protein modification; protein ubiquitination.</text>
</comment>
<organism evidence="6 7">
    <name type="scientific">Stylonychia lemnae</name>
    <name type="common">Ciliate</name>
    <dbReference type="NCBI Taxonomy" id="5949"/>
    <lineage>
        <taxon>Eukaryota</taxon>
        <taxon>Sar</taxon>
        <taxon>Alveolata</taxon>
        <taxon>Ciliophora</taxon>
        <taxon>Intramacronucleata</taxon>
        <taxon>Spirotrichea</taxon>
        <taxon>Stichotrichia</taxon>
        <taxon>Sporadotrichida</taxon>
        <taxon>Oxytrichidae</taxon>
        <taxon>Stylonychinae</taxon>
        <taxon>Stylonychia</taxon>
    </lineage>
</organism>
<accession>A0A078A2J7</accession>
<keyword evidence="2" id="KW-0677">Repeat</keyword>
<dbReference type="PANTHER" id="PTHR22990:SF15">
    <property type="entry name" value="F-BOX ONLY PROTEIN 10"/>
    <property type="match status" value="1"/>
</dbReference>
<sequence length="637" mass="70261">MKTGEHTTKSQDINSGKSHHKRGASGLNKVAAIEKADIPQEPATATYKKKGSFASEEEKLTAKLRKNKDKDAHSTRGGETKEKTKGSSTLNNPIEKTTAFGKQKFVKKIIVDMENGEVKSLEEALELAEEGTIIKLCEGVYTCNVKITKPGIKIEPRDKDKPVYLLGNDGPVIKIDLKEKEQFVVIKKILLAHSGINIVAKFKEVQLAGIVNDESMARKANVKYLSEYDIQKDMNTVIMVSRGGLILRNCLISLRSLPKNLNSKIPCLVALPNSRVNIVNCEFMGNDNNMTTGCIMVKADTVMSSCRFTNFKSGAIYSVAESGSQVVIQDCEITKGGNVGIYCQGNDAKQYILRTKIDYIDGIGIRVHRGNRAKIKGCEIMKCQVGIEVLSADPLILMNTIRQNFENGIITIAKNFVRCDGVIKYNVIEKNKDNGIVCAGRENYTRIEKNQSISSNRRSGIKALEGASITIIKNKINSNFAQGILLVEGTSAHIESNEIFTNFKANIAFGGDNSSDTVIYNNKIYSSRSEGIFVIESGYSWIKNNQIYDNNDGIIMFDSSPHITENNINENQRAGCIVSGSSFPRIEKNSIFGNSTSGVIIRDNSTALILNNKVRNHLLLIVIYRSSVTTTKCLPDR</sequence>
<dbReference type="InterPro" id="IPR022441">
    <property type="entry name" value="Para_beta_helix_rpt-2"/>
</dbReference>
<evidence type="ECO:0000256" key="4">
    <source>
        <dbReference type="SAM" id="MobiDB-lite"/>
    </source>
</evidence>
<dbReference type="Proteomes" id="UP000039865">
    <property type="component" value="Unassembled WGS sequence"/>
</dbReference>
<dbReference type="EMBL" id="CCKQ01004600">
    <property type="protein sequence ID" value="CDW75763.1"/>
    <property type="molecule type" value="Genomic_DNA"/>
</dbReference>
<name>A0A078A2J7_STYLE</name>
<dbReference type="InParanoid" id="A0A078A2J7"/>
<dbReference type="Gene3D" id="2.160.20.10">
    <property type="entry name" value="Single-stranded right-handed beta-helix, Pectin lyase-like"/>
    <property type="match status" value="2"/>
</dbReference>
<evidence type="ECO:0000256" key="1">
    <source>
        <dbReference type="ARBA" id="ARBA00004906"/>
    </source>
</evidence>
<dbReference type="InterPro" id="IPR011050">
    <property type="entry name" value="Pectin_lyase_fold/virulence"/>
</dbReference>